<dbReference type="Proteomes" id="UP000027601">
    <property type="component" value="Unassembled WGS sequence"/>
</dbReference>
<dbReference type="Pfam" id="PF12837">
    <property type="entry name" value="Fer4_6"/>
    <property type="match status" value="1"/>
</dbReference>
<protein>
    <submittedName>
        <fullName evidence="2">Ferredoxin</fullName>
    </submittedName>
</protein>
<evidence type="ECO:0000313" key="3">
    <source>
        <dbReference type="Proteomes" id="UP000027601"/>
    </source>
</evidence>
<dbReference type="SUPFAM" id="SSF54862">
    <property type="entry name" value="4Fe-4S ferredoxins"/>
    <property type="match status" value="1"/>
</dbReference>
<accession>A0A069D3R0</accession>
<sequence>MKRTIIKIDEELCNGCGVCVKGCHEGALQLINGKAMLVSELYCDGLGACLGDCPVGAITLEERESEPYDETAVMTRLMKKGDSVILAHLKHLFEHDQHDFLAEAESVLKANNVSVPLYKQSKKKVVPNITGLVGHQHSGCPGSREMSFTPSSVQPVVATGSQPSELQQWPVQLHLVSPGATFLKGADLLVAADCCAFSVGDFHQTYLKGKRLVIACPKLDHGKDVYINKLADMIDHGGINTLTVMIMEVPCCGGLLSICQELGNWRLAMCL</sequence>
<gene>
    <name evidence="2" type="ORF">JCM15093_2259</name>
</gene>
<dbReference type="InterPro" id="IPR052911">
    <property type="entry name" value="Corrinoid_activation_enz"/>
</dbReference>
<dbReference type="EMBL" id="BAJS01000013">
    <property type="protein sequence ID" value="GAK37042.1"/>
    <property type="molecule type" value="Genomic_DNA"/>
</dbReference>
<dbReference type="eggNOG" id="COG1145">
    <property type="taxonomic scope" value="Bacteria"/>
</dbReference>
<reference evidence="2 3" key="1">
    <citation type="journal article" date="2015" name="Microbes Environ.">
        <title>Distribution and evolution of nitrogen fixation genes in the phylum bacteroidetes.</title>
        <authorList>
            <person name="Inoue J."/>
            <person name="Oshima K."/>
            <person name="Suda W."/>
            <person name="Sakamoto M."/>
            <person name="Iino T."/>
            <person name="Noda S."/>
            <person name="Hongoh Y."/>
            <person name="Hattori M."/>
            <person name="Ohkuma M."/>
        </authorList>
    </citation>
    <scope>NUCLEOTIDE SEQUENCE [LARGE SCALE GENOMIC DNA]</scope>
    <source>
        <strain evidence="2 3">JCM 15093</strain>
    </source>
</reference>
<dbReference type="PANTHER" id="PTHR42895:SF1">
    <property type="entry name" value="IRON-SULFUR CLUSTER PROTEIN"/>
    <property type="match status" value="1"/>
</dbReference>
<keyword evidence="3" id="KW-1185">Reference proteome</keyword>
<feature type="domain" description="4Fe-4S ferredoxin-type" evidence="1">
    <location>
        <begin position="4"/>
        <end position="33"/>
    </location>
</feature>
<organism evidence="2 3">
    <name type="scientific">Bacteroides graminisolvens DSM 19988 = JCM 15093</name>
    <dbReference type="NCBI Taxonomy" id="1121097"/>
    <lineage>
        <taxon>Bacteria</taxon>
        <taxon>Pseudomonadati</taxon>
        <taxon>Bacteroidota</taxon>
        <taxon>Bacteroidia</taxon>
        <taxon>Bacteroidales</taxon>
        <taxon>Bacteroidaceae</taxon>
        <taxon>Bacteroides</taxon>
    </lineage>
</organism>
<dbReference type="STRING" id="1121097.GCA_000428125_02668"/>
<proteinExistence type="predicted"/>
<dbReference type="Gene3D" id="3.30.70.20">
    <property type="match status" value="1"/>
</dbReference>
<feature type="domain" description="4Fe-4S ferredoxin-type" evidence="1">
    <location>
        <begin position="34"/>
        <end position="63"/>
    </location>
</feature>
<dbReference type="PANTHER" id="PTHR42895">
    <property type="entry name" value="IRON-SULFUR CLUSTER-BINDING PROTEIN-RELATED"/>
    <property type="match status" value="1"/>
</dbReference>
<name>A0A069D3R0_9BACE</name>
<dbReference type="PROSITE" id="PS51379">
    <property type="entry name" value="4FE4S_FER_2"/>
    <property type="match status" value="2"/>
</dbReference>
<evidence type="ECO:0000259" key="1">
    <source>
        <dbReference type="PROSITE" id="PS51379"/>
    </source>
</evidence>
<dbReference type="RefSeq" id="WP_226992536.1">
    <property type="nucleotide sequence ID" value="NZ_BAJS01000013.1"/>
</dbReference>
<dbReference type="InterPro" id="IPR017896">
    <property type="entry name" value="4Fe4S_Fe-S-bd"/>
</dbReference>
<dbReference type="AlphaFoldDB" id="A0A069D3R0"/>
<comment type="caution">
    <text evidence="2">The sequence shown here is derived from an EMBL/GenBank/DDBJ whole genome shotgun (WGS) entry which is preliminary data.</text>
</comment>
<evidence type="ECO:0000313" key="2">
    <source>
        <dbReference type="EMBL" id="GAK37042.1"/>
    </source>
</evidence>